<accession>A0ABQ8R4T8</accession>
<gene>
    <name evidence="2" type="ORF">NW768_008576</name>
</gene>
<comment type="caution">
    <text evidence="2">The sequence shown here is derived from an EMBL/GenBank/DDBJ whole genome shotgun (WGS) entry which is preliminary data.</text>
</comment>
<proteinExistence type="predicted"/>
<dbReference type="Proteomes" id="UP001152024">
    <property type="component" value="Unassembled WGS sequence"/>
</dbReference>
<dbReference type="PANTHER" id="PTHR33112">
    <property type="entry name" value="DOMAIN PROTEIN, PUTATIVE-RELATED"/>
    <property type="match status" value="1"/>
</dbReference>
<dbReference type="InterPro" id="IPR010730">
    <property type="entry name" value="HET"/>
</dbReference>
<evidence type="ECO:0000313" key="2">
    <source>
        <dbReference type="EMBL" id="KAJ4126955.1"/>
    </source>
</evidence>
<dbReference type="PANTHER" id="PTHR33112:SF16">
    <property type="entry name" value="HETEROKARYON INCOMPATIBILITY DOMAIN-CONTAINING PROTEIN"/>
    <property type="match status" value="1"/>
</dbReference>
<dbReference type="Pfam" id="PF06985">
    <property type="entry name" value="HET"/>
    <property type="match status" value="1"/>
</dbReference>
<keyword evidence="3" id="KW-1185">Reference proteome</keyword>
<sequence length="243" mass="28010">MRIKEGSPSLVARYEEEDLDLRDENCTACPLTVELIKHEKYTWAFCWVGDREYYQNCGAALTITTASLLGDLISRRFWVHPDEFDESNPRQRQDLIKNWMSECDDHELCKASLPCTRNAQLPTRVLDLTGSIDQPQSGDDIVVKLRETNKDETGTYTALSYCWGSDSKLNFKTTHTTLEEYKPRIPFFSLPLTHREAILTTMHLGIRYIWIDSLCIIRDISPPIARYQSTSSSPRRREVPTLA</sequence>
<protein>
    <recommendedName>
        <fullName evidence="1">Heterokaryon incompatibility domain-containing protein</fullName>
    </recommendedName>
</protein>
<evidence type="ECO:0000259" key="1">
    <source>
        <dbReference type="Pfam" id="PF06985"/>
    </source>
</evidence>
<evidence type="ECO:0000313" key="3">
    <source>
        <dbReference type="Proteomes" id="UP001152024"/>
    </source>
</evidence>
<feature type="domain" description="Heterokaryon incompatibility" evidence="1">
    <location>
        <begin position="156"/>
        <end position="219"/>
    </location>
</feature>
<organism evidence="2 3">
    <name type="scientific">Fusarium equiseti</name>
    <name type="common">Fusarium scirpi</name>
    <dbReference type="NCBI Taxonomy" id="61235"/>
    <lineage>
        <taxon>Eukaryota</taxon>
        <taxon>Fungi</taxon>
        <taxon>Dikarya</taxon>
        <taxon>Ascomycota</taxon>
        <taxon>Pezizomycotina</taxon>
        <taxon>Sordariomycetes</taxon>
        <taxon>Hypocreomycetidae</taxon>
        <taxon>Hypocreales</taxon>
        <taxon>Nectriaceae</taxon>
        <taxon>Fusarium</taxon>
        <taxon>Fusarium incarnatum-equiseti species complex</taxon>
    </lineage>
</organism>
<dbReference type="EMBL" id="JAOQBH010000013">
    <property type="protein sequence ID" value="KAJ4126955.1"/>
    <property type="molecule type" value="Genomic_DNA"/>
</dbReference>
<name>A0ABQ8R4T8_FUSEQ</name>
<reference evidence="2" key="1">
    <citation type="submission" date="2022-09" db="EMBL/GenBank/DDBJ databases">
        <title>Fusarium specimens isolated from Avocado Roots.</title>
        <authorList>
            <person name="Stajich J."/>
            <person name="Roper C."/>
            <person name="Heimlech-Rivalta G."/>
        </authorList>
    </citation>
    <scope>NUCLEOTIDE SEQUENCE</scope>
    <source>
        <strain evidence="2">CF00095</strain>
    </source>
</reference>